<dbReference type="InterPro" id="IPR046335">
    <property type="entry name" value="LacI/GalR-like_sensor"/>
</dbReference>
<evidence type="ECO:0000256" key="2">
    <source>
        <dbReference type="ARBA" id="ARBA00023125"/>
    </source>
</evidence>
<dbReference type="Pfam" id="PF00356">
    <property type="entry name" value="LacI"/>
    <property type="match status" value="1"/>
</dbReference>
<dbReference type="PANTHER" id="PTHR30146:SF24">
    <property type="entry name" value="XYLOSE OPERON REGULATORY PROTEIN"/>
    <property type="match status" value="1"/>
</dbReference>
<keyword evidence="2" id="KW-0238">DNA-binding</keyword>
<name>A0A9D2ME52_9FIRM</name>
<dbReference type="SMART" id="SM00354">
    <property type="entry name" value="HTH_LACI"/>
    <property type="match status" value="1"/>
</dbReference>
<keyword evidence="1" id="KW-0805">Transcription regulation</keyword>
<reference evidence="5" key="1">
    <citation type="journal article" date="2021" name="PeerJ">
        <title>Extensive microbial diversity within the chicken gut microbiome revealed by metagenomics and culture.</title>
        <authorList>
            <person name="Gilroy R."/>
            <person name="Ravi A."/>
            <person name="Getino M."/>
            <person name="Pursley I."/>
            <person name="Horton D.L."/>
            <person name="Alikhan N.F."/>
            <person name="Baker D."/>
            <person name="Gharbi K."/>
            <person name="Hall N."/>
            <person name="Watson M."/>
            <person name="Adriaenssens E.M."/>
            <person name="Foster-Nyarko E."/>
            <person name="Jarju S."/>
            <person name="Secka A."/>
            <person name="Antonio M."/>
            <person name="Oren A."/>
            <person name="Chaudhuri R.R."/>
            <person name="La Ragione R."/>
            <person name="Hildebrand F."/>
            <person name="Pallen M.J."/>
        </authorList>
    </citation>
    <scope>NUCLEOTIDE SEQUENCE</scope>
    <source>
        <strain evidence="5">ChiHjej9B8-13557</strain>
    </source>
</reference>
<dbReference type="Proteomes" id="UP000824211">
    <property type="component" value="Unassembled WGS sequence"/>
</dbReference>
<dbReference type="PANTHER" id="PTHR30146">
    <property type="entry name" value="LACI-RELATED TRANSCRIPTIONAL REPRESSOR"/>
    <property type="match status" value="1"/>
</dbReference>
<gene>
    <name evidence="5" type="ORF">H9771_01815</name>
</gene>
<comment type="caution">
    <text evidence="5">The sequence shown here is derived from an EMBL/GenBank/DDBJ whole genome shotgun (WGS) entry which is preliminary data.</text>
</comment>
<protein>
    <submittedName>
        <fullName evidence="5">LacI family transcriptional regulator</fullName>
    </submittedName>
</protein>
<feature type="domain" description="HTH lacI-type" evidence="4">
    <location>
        <begin position="2"/>
        <end position="59"/>
    </location>
</feature>
<dbReference type="PROSITE" id="PS50932">
    <property type="entry name" value="HTH_LACI_2"/>
    <property type="match status" value="1"/>
</dbReference>
<dbReference type="CDD" id="cd01392">
    <property type="entry name" value="HTH_LacI"/>
    <property type="match status" value="1"/>
</dbReference>
<dbReference type="InterPro" id="IPR028082">
    <property type="entry name" value="Peripla_BP_I"/>
</dbReference>
<dbReference type="AlphaFoldDB" id="A0A9D2ME52"/>
<evidence type="ECO:0000256" key="3">
    <source>
        <dbReference type="ARBA" id="ARBA00023163"/>
    </source>
</evidence>
<dbReference type="SUPFAM" id="SSF47413">
    <property type="entry name" value="lambda repressor-like DNA-binding domains"/>
    <property type="match status" value="1"/>
</dbReference>
<dbReference type="GO" id="GO:0003700">
    <property type="term" value="F:DNA-binding transcription factor activity"/>
    <property type="evidence" value="ECO:0007669"/>
    <property type="project" value="TreeGrafter"/>
</dbReference>
<organism evidence="5 6">
    <name type="scientific">Candidatus Faecalibacterium faecipullorum</name>
    <dbReference type="NCBI Taxonomy" id="2838578"/>
    <lineage>
        <taxon>Bacteria</taxon>
        <taxon>Bacillati</taxon>
        <taxon>Bacillota</taxon>
        <taxon>Clostridia</taxon>
        <taxon>Eubacteriales</taxon>
        <taxon>Oscillospiraceae</taxon>
        <taxon>Faecalibacterium</taxon>
    </lineage>
</organism>
<dbReference type="EMBL" id="DWXX01000034">
    <property type="protein sequence ID" value="HJB58391.1"/>
    <property type="molecule type" value="Genomic_DNA"/>
</dbReference>
<dbReference type="InterPro" id="IPR010982">
    <property type="entry name" value="Lambda_DNA-bd_dom_sf"/>
</dbReference>
<evidence type="ECO:0000313" key="6">
    <source>
        <dbReference type="Proteomes" id="UP000824211"/>
    </source>
</evidence>
<dbReference type="Gene3D" id="1.10.260.40">
    <property type="entry name" value="lambda repressor-like DNA-binding domains"/>
    <property type="match status" value="1"/>
</dbReference>
<evidence type="ECO:0000313" key="5">
    <source>
        <dbReference type="EMBL" id="HJB58391.1"/>
    </source>
</evidence>
<reference evidence="5" key="2">
    <citation type="submission" date="2021-04" db="EMBL/GenBank/DDBJ databases">
        <authorList>
            <person name="Gilroy R."/>
        </authorList>
    </citation>
    <scope>NUCLEOTIDE SEQUENCE</scope>
    <source>
        <strain evidence="5">ChiHjej9B8-13557</strain>
    </source>
</reference>
<dbReference type="GO" id="GO:0000976">
    <property type="term" value="F:transcription cis-regulatory region binding"/>
    <property type="evidence" value="ECO:0007669"/>
    <property type="project" value="TreeGrafter"/>
</dbReference>
<accession>A0A9D2ME52</accession>
<dbReference type="Pfam" id="PF13377">
    <property type="entry name" value="Peripla_BP_3"/>
    <property type="match status" value="1"/>
</dbReference>
<dbReference type="Gene3D" id="3.40.50.2300">
    <property type="match status" value="2"/>
</dbReference>
<evidence type="ECO:0000259" key="4">
    <source>
        <dbReference type="PROSITE" id="PS50932"/>
    </source>
</evidence>
<dbReference type="InterPro" id="IPR000843">
    <property type="entry name" value="HTH_LacI"/>
</dbReference>
<sequence length="348" mass="37890">MVTIKQIAQQLHISPSTVSIVLSGKGAARKISQETQKRIYDTAAAMGYQPNIAARSLRGGVGADELQVAMFWAQDFRAGMMVRFWDGVCQALEEQRRPIRLVIYPYINDHLREMRALTSASDCHAAIVCNASYADLQFLEDTRPAIPVVLYNRTCPGYCSVNVDDAKMGALAARALTDQGCTSAVILTGPPVFEGMEVRVQGFALEGGRHGMAMPATHYCENSIHGGYEAVRRRLAAGWREALPDGIFCGSSSIAHGVIRALWESGLPRENWPRLVAVGNGAEDQDKAAVPSLSVVTLPMEQMAGECLRLLLDLMAGEAAPPESRMLEVHYIPRESCGPFRPEAETEG</sequence>
<proteinExistence type="predicted"/>
<evidence type="ECO:0000256" key="1">
    <source>
        <dbReference type="ARBA" id="ARBA00023015"/>
    </source>
</evidence>
<dbReference type="SUPFAM" id="SSF53822">
    <property type="entry name" value="Periplasmic binding protein-like I"/>
    <property type="match status" value="1"/>
</dbReference>
<keyword evidence="3" id="KW-0804">Transcription</keyword>